<keyword evidence="4" id="KW-1185">Reference proteome</keyword>
<name>A0A212U1T8_9BURK</name>
<keyword evidence="1" id="KW-0479">Metal-binding</keyword>
<dbReference type="GO" id="GO:0046872">
    <property type="term" value="F:metal ion binding"/>
    <property type="evidence" value="ECO:0007669"/>
    <property type="project" value="UniProtKB-KW"/>
</dbReference>
<dbReference type="CDD" id="cd00371">
    <property type="entry name" value="HMA"/>
    <property type="match status" value="1"/>
</dbReference>
<dbReference type="RefSeq" id="WP_088813461.1">
    <property type="nucleotide sequence ID" value="NZ_FYEX01000002.1"/>
</dbReference>
<dbReference type="EMBL" id="FYEX01000002">
    <property type="protein sequence ID" value="SNC72222.1"/>
    <property type="molecule type" value="Genomic_DNA"/>
</dbReference>
<proteinExistence type="predicted"/>
<protein>
    <submittedName>
        <fullName evidence="3">Copper chaperone CopZ</fullName>
    </submittedName>
</protein>
<sequence length="88" mass="8760">MSEINLNVSGMTCGSCVKHVTSALKALDGVGDVNVDLAAGKVKVTRATDKTDDLIAALIEDGYPAQLDTGGTTQAKQGGGCGGGCKCS</sequence>
<organism evidence="3 4">
    <name type="scientific">Polynucleobacter victoriensis</name>
    <dbReference type="NCBI Taxonomy" id="2049319"/>
    <lineage>
        <taxon>Bacteria</taxon>
        <taxon>Pseudomonadati</taxon>
        <taxon>Pseudomonadota</taxon>
        <taxon>Betaproteobacteria</taxon>
        <taxon>Burkholderiales</taxon>
        <taxon>Burkholderiaceae</taxon>
        <taxon>Polynucleobacter</taxon>
    </lineage>
</organism>
<dbReference type="FunFam" id="3.30.70.100:FF:000001">
    <property type="entry name" value="ATPase copper transporting beta"/>
    <property type="match status" value="1"/>
</dbReference>
<dbReference type="InterPro" id="IPR036163">
    <property type="entry name" value="HMA_dom_sf"/>
</dbReference>
<evidence type="ECO:0000259" key="2">
    <source>
        <dbReference type="PROSITE" id="PS50846"/>
    </source>
</evidence>
<dbReference type="AlphaFoldDB" id="A0A212U1T8"/>
<reference evidence="3 4" key="1">
    <citation type="submission" date="2017-06" db="EMBL/GenBank/DDBJ databases">
        <authorList>
            <person name="Kim H.J."/>
            <person name="Triplett B.A."/>
        </authorList>
    </citation>
    <scope>NUCLEOTIDE SEQUENCE [LARGE SCALE GENOMIC DNA]</scope>
    <source>
        <strain evidence="3 4">MWH-VicM1</strain>
    </source>
</reference>
<dbReference type="OrthoDB" id="9813965at2"/>
<dbReference type="InterPro" id="IPR017969">
    <property type="entry name" value="Heavy-metal-associated_CS"/>
</dbReference>
<evidence type="ECO:0000313" key="3">
    <source>
        <dbReference type="EMBL" id="SNC72222.1"/>
    </source>
</evidence>
<dbReference type="Pfam" id="PF00403">
    <property type="entry name" value="HMA"/>
    <property type="match status" value="1"/>
</dbReference>
<dbReference type="PROSITE" id="PS50846">
    <property type="entry name" value="HMA_2"/>
    <property type="match status" value="1"/>
</dbReference>
<evidence type="ECO:0000256" key="1">
    <source>
        <dbReference type="ARBA" id="ARBA00022723"/>
    </source>
</evidence>
<dbReference type="SUPFAM" id="SSF55008">
    <property type="entry name" value="HMA, heavy metal-associated domain"/>
    <property type="match status" value="1"/>
</dbReference>
<dbReference type="PROSITE" id="PS01047">
    <property type="entry name" value="HMA_1"/>
    <property type="match status" value="1"/>
</dbReference>
<dbReference type="Proteomes" id="UP000197215">
    <property type="component" value="Unassembled WGS sequence"/>
</dbReference>
<feature type="domain" description="HMA" evidence="2">
    <location>
        <begin position="2"/>
        <end position="66"/>
    </location>
</feature>
<evidence type="ECO:0000313" key="4">
    <source>
        <dbReference type="Proteomes" id="UP000197215"/>
    </source>
</evidence>
<dbReference type="InterPro" id="IPR006121">
    <property type="entry name" value="HMA_dom"/>
</dbReference>
<accession>A0A212U1T8</accession>
<gene>
    <name evidence="3" type="ORF">SAMN06295916_1529</name>
</gene>
<dbReference type="Gene3D" id="3.30.70.100">
    <property type="match status" value="1"/>
</dbReference>